<proteinExistence type="predicted"/>
<name>A0A2P2NWD0_RHIMU</name>
<protein>
    <submittedName>
        <fullName evidence="1">Uncharacterized protein</fullName>
    </submittedName>
</protein>
<sequence>MQEFCPFVLLAYSLAKIFIFNTLQTFNLLKPFK</sequence>
<dbReference type="AlphaFoldDB" id="A0A2P2NWD0"/>
<evidence type="ECO:0000313" key="1">
    <source>
        <dbReference type="EMBL" id="MBX46826.1"/>
    </source>
</evidence>
<dbReference type="EMBL" id="GGEC01066342">
    <property type="protein sequence ID" value="MBX46826.1"/>
    <property type="molecule type" value="Transcribed_RNA"/>
</dbReference>
<organism evidence="1">
    <name type="scientific">Rhizophora mucronata</name>
    <name type="common">Asiatic mangrove</name>
    <dbReference type="NCBI Taxonomy" id="61149"/>
    <lineage>
        <taxon>Eukaryota</taxon>
        <taxon>Viridiplantae</taxon>
        <taxon>Streptophyta</taxon>
        <taxon>Embryophyta</taxon>
        <taxon>Tracheophyta</taxon>
        <taxon>Spermatophyta</taxon>
        <taxon>Magnoliopsida</taxon>
        <taxon>eudicotyledons</taxon>
        <taxon>Gunneridae</taxon>
        <taxon>Pentapetalae</taxon>
        <taxon>rosids</taxon>
        <taxon>fabids</taxon>
        <taxon>Malpighiales</taxon>
        <taxon>Rhizophoraceae</taxon>
        <taxon>Rhizophora</taxon>
    </lineage>
</organism>
<reference evidence="1" key="1">
    <citation type="submission" date="2018-02" db="EMBL/GenBank/DDBJ databases">
        <title>Rhizophora mucronata_Transcriptome.</title>
        <authorList>
            <person name="Meera S.P."/>
            <person name="Sreeshan A."/>
            <person name="Augustine A."/>
        </authorList>
    </citation>
    <scope>NUCLEOTIDE SEQUENCE</scope>
    <source>
        <tissue evidence="1">Leaf</tissue>
    </source>
</reference>
<accession>A0A2P2NWD0</accession>